<proteinExistence type="predicted"/>
<dbReference type="STRING" id="151549.A0A4C1SVI1"/>
<keyword evidence="3" id="KW-1185">Reference proteome</keyword>
<evidence type="ECO:0000256" key="1">
    <source>
        <dbReference type="SAM" id="MobiDB-lite"/>
    </source>
</evidence>
<feature type="compositionally biased region" description="Basic and acidic residues" evidence="1">
    <location>
        <begin position="283"/>
        <end position="293"/>
    </location>
</feature>
<reference evidence="2 3" key="1">
    <citation type="journal article" date="2019" name="Commun. Biol.">
        <title>The bagworm genome reveals a unique fibroin gene that provides high tensile strength.</title>
        <authorList>
            <person name="Kono N."/>
            <person name="Nakamura H."/>
            <person name="Ohtoshi R."/>
            <person name="Tomita M."/>
            <person name="Numata K."/>
            <person name="Arakawa K."/>
        </authorList>
    </citation>
    <scope>NUCLEOTIDE SEQUENCE [LARGE SCALE GENOMIC DNA]</scope>
</reference>
<evidence type="ECO:0000313" key="3">
    <source>
        <dbReference type="Proteomes" id="UP000299102"/>
    </source>
</evidence>
<comment type="caution">
    <text evidence="2">The sequence shown here is derived from an EMBL/GenBank/DDBJ whole genome shotgun (WGS) entry which is preliminary data.</text>
</comment>
<dbReference type="Proteomes" id="UP000299102">
    <property type="component" value="Unassembled WGS sequence"/>
</dbReference>
<name>A0A4C1SVI1_EUMVA</name>
<sequence length="293" mass="31815">MSDTSEAPSLASHVRRVRVPSQASDVDQFLDDLFSPVLDGSLDELSDARSLAASIRGKKIYSSQNWRWQEPQEASSSNLDDYITGLFKPIFLNDAVKVLTEQAELIDTIKGGGAAQAQSSGASSFATPSIGPISPIIAPNSENLLQIVNLPADADPTVYQQQVQRAFLQSAMAQNLQIQQQLLAQNQALQTLLSQQGTPTTGTTSPPPLLPVLTAVQQSLTPLNIVTSKITNTSNEHLNIRKQSVKTEYRNFSENERNRKISTESGGSLIPPPPPPPMPPPIEIKDPSETRHF</sequence>
<protein>
    <submittedName>
        <fullName evidence="2">Uncharacterized protein</fullName>
    </submittedName>
</protein>
<feature type="region of interest" description="Disordered" evidence="1">
    <location>
        <begin position="251"/>
        <end position="293"/>
    </location>
</feature>
<gene>
    <name evidence="2" type="ORF">EVAR_69979_1</name>
</gene>
<dbReference type="AlphaFoldDB" id="A0A4C1SVI1"/>
<accession>A0A4C1SVI1</accession>
<dbReference type="EMBL" id="BGZK01003964">
    <property type="protein sequence ID" value="GBP05904.1"/>
    <property type="molecule type" value="Genomic_DNA"/>
</dbReference>
<evidence type="ECO:0000313" key="2">
    <source>
        <dbReference type="EMBL" id="GBP05904.1"/>
    </source>
</evidence>
<dbReference type="OrthoDB" id="8182952at2759"/>
<feature type="compositionally biased region" description="Pro residues" evidence="1">
    <location>
        <begin position="270"/>
        <end position="282"/>
    </location>
</feature>
<feature type="compositionally biased region" description="Basic and acidic residues" evidence="1">
    <location>
        <begin position="251"/>
        <end position="262"/>
    </location>
</feature>
<organism evidence="2 3">
    <name type="scientific">Eumeta variegata</name>
    <name type="common">Bagworm moth</name>
    <name type="synonym">Eumeta japonica</name>
    <dbReference type="NCBI Taxonomy" id="151549"/>
    <lineage>
        <taxon>Eukaryota</taxon>
        <taxon>Metazoa</taxon>
        <taxon>Ecdysozoa</taxon>
        <taxon>Arthropoda</taxon>
        <taxon>Hexapoda</taxon>
        <taxon>Insecta</taxon>
        <taxon>Pterygota</taxon>
        <taxon>Neoptera</taxon>
        <taxon>Endopterygota</taxon>
        <taxon>Lepidoptera</taxon>
        <taxon>Glossata</taxon>
        <taxon>Ditrysia</taxon>
        <taxon>Tineoidea</taxon>
        <taxon>Psychidae</taxon>
        <taxon>Oiketicinae</taxon>
        <taxon>Eumeta</taxon>
    </lineage>
</organism>